<dbReference type="InterPro" id="IPR023213">
    <property type="entry name" value="CAT-like_dom_sf"/>
</dbReference>
<dbReference type="SMART" id="SM00823">
    <property type="entry name" value="PKS_PP"/>
    <property type="match status" value="4"/>
</dbReference>
<dbReference type="InterPro" id="IPR010060">
    <property type="entry name" value="NRPS_synth"/>
</dbReference>
<dbReference type="NCBIfam" id="NF003417">
    <property type="entry name" value="PRK04813.1"/>
    <property type="match status" value="4"/>
</dbReference>
<gene>
    <name evidence="7" type="ORF">OHJ16_12545</name>
</gene>
<dbReference type="InterPro" id="IPR006162">
    <property type="entry name" value="Ppantetheine_attach_site"/>
</dbReference>
<protein>
    <submittedName>
        <fullName evidence="7">Amino acid adenylation domain-containing protein</fullName>
    </submittedName>
</protein>
<dbReference type="SUPFAM" id="SSF47336">
    <property type="entry name" value="ACP-like"/>
    <property type="match status" value="4"/>
</dbReference>
<keyword evidence="4" id="KW-0677">Repeat</keyword>
<dbReference type="PROSITE" id="PS00455">
    <property type="entry name" value="AMP_BINDING"/>
    <property type="match status" value="4"/>
</dbReference>
<dbReference type="Proteomes" id="UP001072034">
    <property type="component" value="Unassembled WGS sequence"/>
</dbReference>
<accession>A0ABT4ICF5</accession>
<evidence type="ECO:0000313" key="7">
    <source>
        <dbReference type="EMBL" id="MCZ0858870.1"/>
    </source>
</evidence>
<dbReference type="Gene3D" id="3.30.300.30">
    <property type="match status" value="4"/>
</dbReference>
<dbReference type="Pfam" id="PF13193">
    <property type="entry name" value="AMP-binding_C"/>
    <property type="match status" value="4"/>
</dbReference>
<keyword evidence="2" id="KW-0596">Phosphopantetheine</keyword>
<dbReference type="Gene3D" id="3.40.50.980">
    <property type="match status" value="4"/>
</dbReference>
<feature type="domain" description="Carrier" evidence="6">
    <location>
        <begin position="4515"/>
        <end position="4590"/>
    </location>
</feature>
<dbReference type="InterPro" id="IPR036736">
    <property type="entry name" value="ACP-like_sf"/>
</dbReference>
<feature type="domain" description="Carrier" evidence="6">
    <location>
        <begin position="1545"/>
        <end position="1619"/>
    </location>
</feature>
<reference evidence="7" key="1">
    <citation type="submission" date="2022-10" db="EMBL/GenBank/DDBJ databases">
        <title>Genome sequence of Actinomyces israelii ATCC 10048.</title>
        <authorList>
            <person name="Watt R.M."/>
            <person name="Tong W.M."/>
        </authorList>
    </citation>
    <scope>NUCLEOTIDE SEQUENCE</scope>
    <source>
        <strain evidence="7">ATCC 10048</strain>
    </source>
</reference>
<dbReference type="Gene3D" id="2.30.38.10">
    <property type="entry name" value="Luciferase, Domain 3"/>
    <property type="match status" value="2"/>
</dbReference>
<dbReference type="RefSeq" id="WP_268918195.1">
    <property type="nucleotide sequence ID" value="NZ_JAPTMY010000032.1"/>
</dbReference>
<dbReference type="SUPFAM" id="SSF52777">
    <property type="entry name" value="CoA-dependent acyltransferases"/>
    <property type="match status" value="10"/>
</dbReference>
<dbReference type="InterPro" id="IPR025110">
    <property type="entry name" value="AMP-bd_C"/>
</dbReference>
<dbReference type="CDD" id="cd19543">
    <property type="entry name" value="DCL_NRPS"/>
    <property type="match status" value="2"/>
</dbReference>
<dbReference type="Gene3D" id="1.10.1200.10">
    <property type="entry name" value="ACP-like"/>
    <property type="match status" value="4"/>
</dbReference>
<feature type="domain" description="Carrier" evidence="6">
    <location>
        <begin position="3025"/>
        <end position="3099"/>
    </location>
</feature>
<evidence type="ECO:0000313" key="8">
    <source>
        <dbReference type="Proteomes" id="UP001072034"/>
    </source>
</evidence>
<dbReference type="InterPro" id="IPR020845">
    <property type="entry name" value="AMP-binding_CS"/>
</dbReference>
<keyword evidence="3" id="KW-0597">Phosphoprotein</keyword>
<dbReference type="Gene3D" id="3.30.559.30">
    <property type="entry name" value="Nonribosomal peptide synthetase, condensation domain"/>
    <property type="match status" value="5"/>
</dbReference>
<sequence>MFTPDTPLTYCEILSRTTKRYPDSVAIETRDERLTYTELTEQVVHRARCLAAAGVRRGDIVGICLPRGAEMVVSQLAVMHAGAAYLPLDPSYPAERLAYMVRDSRTMTVLVNAETESRIPTNVRRLDVDALPKAEAEPERPEVHDLAYVIYTSGSTGRPKGVMVTHAGFTTMIDAQQRHMLVNAASRVLQFASPSFDASVFEMSMALGTGACLVIPHREDMVGDSLVTTLKHARITHATLPPAVLPGLSPENLDDLECLTVAGEACPGPIVDIWSRGRRMVNAYGPTETTVWATASGALSGAGTPPIGTALEGTRVLVLDDELRPVGPGGTGELYISGPGLARGYHNRPALTASRFVAEPGGAPGSRMYRTGDVAQVLPDGQLEFRGRSDDQVKLRGFRIELGEIESALLDIPGIGQAAALVRDDGAVRRLVAYAVPEQGASLPPSEDILARLATDLPAHMVPAVVVTLPEIPLTPNGKVDRKALPSPEDVAPQPEYVAPRNEVEETVAAAFAELLGVERAGMDADFFQLGGDSILAVRLVSRLERLFDVVLGRRSVFTNRTPAALARTVAEASTAHALRRVDRGAPLPLSAAQRRMWFLYQHDRMSAEYYTGAAYRLDGPLSVEALGRALSAVQSRHEALRTCYANSDDGPVQIIAEPSAGASLLRTVDLRTPSEAGRDEDLRLALTEEVERPFDLQHGSPFRALLVHLDEDQHILVLSAHHIACDGWSLDIVIHDLGCAYACGATAAVDADRSAARIDYADYAVWDGGRWTAEVLEKRRAFWRSELEDLPPLGIPTDRPRPAVRSHAGSVLRVDLGRETTDLLTIAARRHGMTLFTLLATATHLALAAASGSCDVAVGVASAGRDHHDLDDVVGFFVNPVVVRSAIEYDDSLGKLLTKTDARIRRALDNELPFELVVEAVRPDRDPSRSPIVQALMVLQNAHTGKLKLPGLEVSSLPLPRTSALFDVVLEFAVDDGSLHLSVEYSTALYTRSRMNELVESLRACAIALAESPRLRVHDLDLLPPKELARLDRWEGRDATTPQRSVVDVLLEQASRRPDAVALDGPGGTATYAELVRRAATLSNRILGAGATQEQPVLIIMERGNDVIIAMAAILMAGCAYVPIHPDDPEERVQRIAAEAGAALAVADASSACRIPEGVTALSTDTEADAAEVDTSLVLHRSDRPGSLAYVMFTSGSTGRPKGVCVDQQSIVRLAEDSRWQGHDRVLFHSSHAFDAVTYEIWVPLLNGGTVVVAGPERLDAGGFGAVVRGYDVTSAFLTSALFNLYATQDATCFTSLRHLMTGGEAANPASFNAVRRLCPDTLVSNIYGPTETTTFATMQPLPGCDPVPAVVPIGVPLDGVVARVLDGALRRVPVGCVGELYLGGAGVARGYLGRAGLTAERFVADPFSGGSRLYRTGDLVRWDREGRLEFVGRADSQVKLRGFRIELGEVETALRSLPGVHNAVVVVSSQAPGGAALVAYVVGREGVSSSRLRELLAGRLPGYMVPAAVVVLDSMPLTVNGKVDRRALPAPQWGGGAQGDPVEPRTAVERVLASVFCEVLGLERVGVHDDFFALGGDSILSIQLVSRARREGLVISTKQVFSRPSVAALAEVAAASGAAGAAGTGPVVGPVEPTPIMRWFHRTHPVGPDHFNMSVRLELADTFQPEHLPAIARALAEHHDMLRLRVLPDGTHRILAPDQAGIPVETIDLTGLDDQAAAAAREHRIHRLQTSLSLADGPLARIALFTGHGPDQLFLLVHHLVVDGVSWRILVEDLFTCHEQAATGRPLDLGARTTSFQDWAHRLTTAAQDGYFDDEIDHWHGLAETPTTIPRDYDRTGNGTVATQAATTVRLDPDTTRALLREIPTVYRTRVNDLLLAALTRVLRTWTQHDTLLIDLEGHGREDLFEDVDLSRTVGWFTTMFPLALAYAPDWDTQIKTTKQTLRDVPRHGIGYGALRYSTHHDVPAPAPAVSFNYLGRFDHDGPLHTRLTLNNGDECHPQEQRPHLIDIVAYVDQDDRLALSWLASSTAHKPETIQRLADNLTQELEELVTFCQSEKAGGAIPSDFPLVDIDQATTDRLATTTTEDIWPLTPMQQGMLFHSLLNGDNAYLEQITLTIEGLDDPDHLVRAWQQVINTTPALRAAPVWDDLTTPLQTITTHATIPATIHDWRHKDPRTNHTDLDQLRHNDQNTPLDLTTAPLMRLNLVRTTDTTTTLIWTFHHILLDGWSLPLVLDDVLTTYTGTTPAPRPSFRDHLAWLTHQNHQQGLAYWHNTLANIESPTPLPYDKTPTARREARSRRRIETTLSTTRTTAVQDLARQERLTLNTIIQGAWALLLAAHSGHTDIIFGATTSGRPADQPDIENAIGIYINTLPVRTTITPTTPVTTWLHNLQDHQLTARQHDYLPLNRIQAQADLPGDTPLFDSLVVFENYPINPDHNKHNLTITHVTAEEATNYPLTLVAYDGSRMKMQLRYDPDLFSASTAQSLLDELCARVEELVSGAELPLRQLSLAPASDEERLRAWEQTGEALPARTFFQMLRRHAERRPDAPAVTGPEGTWSYARLLDSTTRIAAHLRGRGVEAGTRVGVSLERGPWMLATLLGISAAGGTYVPLDMSYPDDRLAYMAGDSGITLIVGQAGSGAMTACDAAERITLEELLAGPERHGFPSVLGTDLAYIIYTSGSTGRPKGVAVTHAGLASLGRSMSRRFGTDPSWRVLQMASSSFDASIMEVLMALDAGACLVMPAPGPLVGEELATTMEAEHVNLALVPPSILATVPKGRCPELRTLVVGAEACSSELVRIWAPGRTMINAYGPTEATIAATMSSPMTADVEPNIGVPLDGVVARVLDGALRRVPVGCVGELYLGGAGVARGYLGRAGLTAERFVADPFSGGSRLYRTGDLVRWDREGRLEFVGRADSQVKLRGFRIELGEVETALRSLPGVHNAVVVVSSQAPGGAALVAYVVGREGVSSSRLRELLAGRLPGYMVPAAVVVLDSMPLTVNGKVDRRALPAPQWGGGAQGDPVEPRTAVERVLASVFCEVLGLERVGVHDDFFALGGDSILSIQLVSRARREGLVISTKQVFSRPSVAALAEVAAASGAAGAAGTGPVVGPVEPTPIMRWFHRTHPVGPDHFNMSVRLELADTFQPEHLPAIARALAEHHDMLRLRVLPDGTHRILAPDQAGIPVETIDLTGLDDQAAAAAREHRIHRLQTSLSLADGPLARIALFTGHGPDQLFLLVHHLVVDGVSWRILVEDLFTCHEQAATGRPLDLGARTTSFQDWAHRLTTAAQDGYFDDEIDHWHGLAETPTTIPRDYDRTGNGTVATQAATTVRLDPDTTRALLREIPTVYRTRVNDLLLAALTRVLRTWTQHDTLLIDLEGHGREDLFEDVDLSRTVGWFTTMFPLALAYAPDWDTQIKTTKQTLRDVPRHGIGYGALRYSTHHDVPAPAPAVSFNYLGRFDHDGPLHTRLTLNNGDECHPQEQRPHLIDIVAYVDQDDRLALSWLASSTAHKPETIQRLADNLTQELEELVTFCQSEKAGGAIPSDFPLVDIDQATTDRLATTTTEDIWPLTPMQQGMLFHSLLNGDNAYLEQITLTIEGLDDPDHLVRAWQQVINTTPALRAAPVWDDLTTPLQTITTHATIPATIHDWRHKDPRTNHTDLDQLRHNDQNTPLDLTTAPLMRLNLVRTTDTTTTLIWTFHHILLDGWSLPLVLDDVLTTYTGTTPAPRPSFRDHLAWLTHQNHQQGLAYWHNTLANIESPTPLPYDKTPTARREARSRRRIETTLSTTRTTAVQDLARQERLTLNTIIQGAWALLLAAHSGHTDIIFGATTSGRPADQPDIENAIGIYINTLPVRTTITPTTPVTTWLHNLQDHQLTARQHDYLPLNRIQAQADLPGDTPLFDSLVVFENYPINPDHNKHNLTITHVTAEEATNYPLALSVYADDRIRLILGHEPSMFEPRTARRLLDDLERILLSLVEDGERPLAQVAGASDDRIAVFSDGGSTPVARLSVVDLFREQVRRAPEAPALVSADGALTYRELHERATRAAQALAAAGAAPGSRVMLSMKRDRCVVVAMLATLMLGGTYVPLHDTLPAERVARLARTHDMSIAVASAEDAGRFLPDVTVVEMAEDGTVREGSGTSALPATALLPGHPVYMMFTSGSTGTPKGVVVSNQNVVSLAGDHRWDKGHERVLFHSPHAFDAATYEIWVPLLRGGTVVVAPGQALSPQSLKELVAEHRITSAFLTTALFNLFSQEDASCFEGLHQVWTGGEAADPQSFVRVIDACPTTAVHHVYGPTETTTFATATPITREQAAAGYCPIGVPMDNTTARVLDASLREVAVGAVGELYLAGAGTALGYDGGPGLTCERFVADPFSGGSRLYRTGDLVRWDREGRLEFVGRADSQVKLRGFRIELGEIEAALRDLPDVALAVVSVLRQPSGGKALVAHVTLDTGSEADTQKMRDALSAILPGYMVPTAIVIVPALPLNPNGKVDRRALPAPDWDSAAQSGFEEPRTPTEELVAEIFSQILRRKRVGRHDNFFDIGGDSVKSIQVAGEIHRALDLSIPTRTLFDAQTVQAYAQAVEDHLSKGL</sequence>
<dbReference type="InterPro" id="IPR045851">
    <property type="entry name" value="AMP-bd_C_sf"/>
</dbReference>
<evidence type="ECO:0000256" key="4">
    <source>
        <dbReference type="ARBA" id="ARBA00022737"/>
    </source>
</evidence>
<evidence type="ECO:0000259" key="6">
    <source>
        <dbReference type="PROSITE" id="PS50075"/>
    </source>
</evidence>
<organism evidence="7 8">
    <name type="scientific">Actinomyces israelii</name>
    <dbReference type="NCBI Taxonomy" id="1659"/>
    <lineage>
        <taxon>Bacteria</taxon>
        <taxon>Bacillati</taxon>
        <taxon>Actinomycetota</taxon>
        <taxon>Actinomycetes</taxon>
        <taxon>Actinomycetales</taxon>
        <taxon>Actinomycetaceae</taxon>
        <taxon>Actinomyces</taxon>
    </lineage>
</organism>
<comment type="caution">
    <text evidence="7">The sequence shown here is derived from an EMBL/GenBank/DDBJ whole genome shotgun (WGS) entry which is preliminary data.</text>
</comment>
<feature type="domain" description="Carrier" evidence="6">
    <location>
        <begin position="499"/>
        <end position="574"/>
    </location>
</feature>
<keyword evidence="5" id="KW-0045">Antibiotic biosynthesis</keyword>
<comment type="cofactor">
    <cofactor evidence="1">
        <name>pantetheine 4'-phosphate</name>
        <dbReference type="ChEBI" id="CHEBI:47942"/>
    </cofactor>
</comment>
<name>A0ABT4ICF5_9ACTO</name>
<dbReference type="SUPFAM" id="SSF56801">
    <property type="entry name" value="Acetyl-CoA synthetase-like"/>
    <property type="match status" value="4"/>
</dbReference>
<dbReference type="InterPro" id="IPR042099">
    <property type="entry name" value="ANL_N_sf"/>
</dbReference>
<dbReference type="PROSITE" id="PS00012">
    <property type="entry name" value="PHOSPHOPANTETHEINE"/>
    <property type="match status" value="4"/>
</dbReference>
<dbReference type="NCBIfam" id="TIGR01733">
    <property type="entry name" value="AA-adenyl-dom"/>
    <property type="match status" value="4"/>
</dbReference>
<dbReference type="InterPro" id="IPR010071">
    <property type="entry name" value="AA_adenyl_dom"/>
</dbReference>
<dbReference type="Pfam" id="PF00668">
    <property type="entry name" value="Condensation"/>
    <property type="match status" value="5"/>
</dbReference>
<dbReference type="InterPro" id="IPR001242">
    <property type="entry name" value="Condensation_dom"/>
</dbReference>
<dbReference type="Gene3D" id="3.40.50.12780">
    <property type="entry name" value="N-terminal domain of ligase-like"/>
    <property type="match status" value="2"/>
</dbReference>
<evidence type="ECO:0000256" key="2">
    <source>
        <dbReference type="ARBA" id="ARBA00022450"/>
    </source>
</evidence>
<dbReference type="InterPro" id="IPR009081">
    <property type="entry name" value="PP-bd_ACP"/>
</dbReference>
<keyword evidence="8" id="KW-1185">Reference proteome</keyword>
<dbReference type="PROSITE" id="PS50075">
    <property type="entry name" value="CARRIER"/>
    <property type="match status" value="4"/>
</dbReference>
<proteinExistence type="predicted"/>
<dbReference type="CDD" id="cd12117">
    <property type="entry name" value="A_NRPS_Srf_like"/>
    <property type="match status" value="1"/>
</dbReference>
<dbReference type="CDD" id="cd19531">
    <property type="entry name" value="LCL_NRPS-like"/>
    <property type="match status" value="1"/>
</dbReference>
<dbReference type="PANTHER" id="PTHR45527">
    <property type="entry name" value="NONRIBOSOMAL PEPTIDE SYNTHETASE"/>
    <property type="match status" value="1"/>
</dbReference>
<dbReference type="Pfam" id="PF00550">
    <property type="entry name" value="PP-binding"/>
    <property type="match status" value="4"/>
</dbReference>
<dbReference type="EMBL" id="JAPTMY010000032">
    <property type="protein sequence ID" value="MCZ0858870.1"/>
    <property type="molecule type" value="Genomic_DNA"/>
</dbReference>
<dbReference type="InterPro" id="IPR020806">
    <property type="entry name" value="PKS_PP-bd"/>
</dbReference>
<evidence type="ECO:0000256" key="1">
    <source>
        <dbReference type="ARBA" id="ARBA00001957"/>
    </source>
</evidence>
<evidence type="ECO:0000256" key="5">
    <source>
        <dbReference type="ARBA" id="ARBA00023194"/>
    </source>
</evidence>
<dbReference type="InterPro" id="IPR000873">
    <property type="entry name" value="AMP-dep_synth/lig_dom"/>
</dbReference>
<dbReference type="NCBIfam" id="TIGR01720">
    <property type="entry name" value="NRPS-para261"/>
    <property type="match status" value="2"/>
</dbReference>
<dbReference type="CDD" id="cd19534">
    <property type="entry name" value="E_NRPS"/>
    <property type="match status" value="2"/>
</dbReference>
<dbReference type="Pfam" id="PF00501">
    <property type="entry name" value="AMP-binding"/>
    <property type="match status" value="4"/>
</dbReference>
<evidence type="ECO:0000256" key="3">
    <source>
        <dbReference type="ARBA" id="ARBA00022553"/>
    </source>
</evidence>
<dbReference type="PANTHER" id="PTHR45527:SF1">
    <property type="entry name" value="FATTY ACID SYNTHASE"/>
    <property type="match status" value="1"/>
</dbReference>
<dbReference type="Gene3D" id="3.30.559.10">
    <property type="entry name" value="Chloramphenicol acetyltransferase-like domain"/>
    <property type="match status" value="5"/>
</dbReference>